<proteinExistence type="predicted"/>
<evidence type="ECO:0000256" key="1">
    <source>
        <dbReference type="SAM" id="MobiDB-lite"/>
    </source>
</evidence>
<accession>A0A4D4MD50</accession>
<organism evidence="2 3">
    <name type="scientific">Streptomyces avermitilis</name>
    <dbReference type="NCBI Taxonomy" id="33903"/>
    <lineage>
        <taxon>Bacteria</taxon>
        <taxon>Bacillati</taxon>
        <taxon>Actinomycetota</taxon>
        <taxon>Actinomycetes</taxon>
        <taxon>Kitasatosporales</taxon>
        <taxon>Streptomycetaceae</taxon>
        <taxon>Streptomyces</taxon>
    </lineage>
</organism>
<feature type="region of interest" description="Disordered" evidence="1">
    <location>
        <begin position="1"/>
        <end position="86"/>
    </location>
</feature>
<comment type="caution">
    <text evidence="2">The sequence shown here is derived from an EMBL/GenBank/DDBJ whole genome shotgun (WGS) entry which is preliminary data.</text>
</comment>
<protein>
    <submittedName>
        <fullName evidence="2">Uncharacterized protein</fullName>
    </submittedName>
</protein>
<name>A0A4D4MD50_STRAX</name>
<evidence type="ECO:0000313" key="2">
    <source>
        <dbReference type="EMBL" id="GDY69774.1"/>
    </source>
</evidence>
<feature type="region of interest" description="Disordered" evidence="1">
    <location>
        <begin position="167"/>
        <end position="277"/>
    </location>
</feature>
<dbReference type="GeneID" id="41537553"/>
<sequence length="298" mass="31026">MTGPLARLVDRSRSPVAGLRPRPASRYEQRSPAAGPPVLEGGLEDVGPRPVTGPPTAAEPAAHRDASAVRVPGPTESAAHRHDPAVPATRVIEPADHGPSVTGLSVTETVATKPSSTDADLLGPDLTTRALSAVPALPVVREDAPARGDGTPQPLPLLLPVRVEAPVPPADSLRTTPELGRPAADPRTNLVRNPADEGPPPVPPPPRDNVRNTPVVLERPLLYPHARPPALATDAPPSTAPEAEPAVVVEVSIGRLDVRTPPSPAPPQTPARPPAALRADHARALENYLRRRAEGELG</sequence>
<feature type="region of interest" description="Disordered" evidence="1">
    <location>
        <begin position="142"/>
        <end position="161"/>
    </location>
</feature>
<evidence type="ECO:0000313" key="3">
    <source>
        <dbReference type="Proteomes" id="UP000302139"/>
    </source>
</evidence>
<feature type="compositionally biased region" description="Low complexity" evidence="1">
    <location>
        <begin position="235"/>
        <end position="252"/>
    </location>
</feature>
<dbReference type="EMBL" id="BJHX01000002">
    <property type="protein sequence ID" value="GDY69774.1"/>
    <property type="molecule type" value="Genomic_DNA"/>
</dbReference>
<feature type="compositionally biased region" description="Pro residues" evidence="1">
    <location>
        <begin position="261"/>
        <end position="273"/>
    </location>
</feature>
<reference evidence="2 3" key="1">
    <citation type="submission" date="2019-04" db="EMBL/GenBank/DDBJ databases">
        <title>Draft genome sequences of Streptomyces avermitilis NBRC 14893.</title>
        <authorList>
            <person name="Komaki H."/>
            <person name="Tamura T."/>
            <person name="Hosoyama A."/>
        </authorList>
    </citation>
    <scope>NUCLEOTIDE SEQUENCE [LARGE SCALE GENOMIC DNA]</scope>
    <source>
        <strain evidence="2 3">NBRC 14893</strain>
    </source>
</reference>
<dbReference type="AlphaFoldDB" id="A0A4D4MD50"/>
<dbReference type="Proteomes" id="UP000302139">
    <property type="component" value="Unassembled WGS sequence"/>
</dbReference>
<dbReference type="OMA" id="MAHEEIV"/>
<dbReference type="RefSeq" id="WP_010981820.1">
    <property type="nucleotide sequence ID" value="NZ_BAABTN010000037.1"/>
</dbReference>
<feature type="compositionally biased region" description="Pro residues" evidence="1">
    <location>
        <begin position="197"/>
        <end position="207"/>
    </location>
</feature>
<gene>
    <name evidence="2" type="ORF">SAV14893_091670</name>
</gene>